<feature type="region of interest" description="Disordered" evidence="7">
    <location>
        <begin position="351"/>
        <end position="402"/>
    </location>
</feature>
<keyword evidence="2" id="KW-0479">Metal-binding</keyword>
<dbReference type="EMBL" id="CAUWAG010000007">
    <property type="protein sequence ID" value="CAJ2504911.1"/>
    <property type="molecule type" value="Genomic_DNA"/>
</dbReference>
<feature type="compositionally biased region" description="Polar residues" evidence="7">
    <location>
        <begin position="136"/>
        <end position="149"/>
    </location>
</feature>
<name>A0AAI8VHV1_9PEZI</name>
<feature type="compositionally biased region" description="Acidic residues" evidence="7">
    <location>
        <begin position="376"/>
        <end position="395"/>
    </location>
</feature>
<feature type="region of interest" description="Disordered" evidence="7">
    <location>
        <begin position="220"/>
        <end position="240"/>
    </location>
</feature>
<keyword evidence="6" id="KW-0539">Nucleus</keyword>
<evidence type="ECO:0000256" key="7">
    <source>
        <dbReference type="SAM" id="MobiDB-lite"/>
    </source>
</evidence>
<keyword evidence="5" id="KW-0175">Coiled coil</keyword>
<evidence type="ECO:0000256" key="5">
    <source>
        <dbReference type="ARBA" id="ARBA00023054"/>
    </source>
</evidence>
<evidence type="ECO:0000313" key="10">
    <source>
        <dbReference type="Proteomes" id="UP001295740"/>
    </source>
</evidence>
<feature type="compositionally biased region" description="Basic and acidic residues" evidence="7">
    <location>
        <begin position="287"/>
        <end position="296"/>
    </location>
</feature>
<dbReference type="GO" id="GO:0033314">
    <property type="term" value="P:mitotic DNA replication checkpoint signaling"/>
    <property type="evidence" value="ECO:0007669"/>
    <property type="project" value="TreeGrafter"/>
</dbReference>
<dbReference type="InterPro" id="IPR040050">
    <property type="entry name" value="ZNF830-like"/>
</dbReference>
<feature type="region of interest" description="Disordered" evidence="7">
    <location>
        <begin position="284"/>
        <end position="312"/>
    </location>
</feature>
<dbReference type="GO" id="GO:0033260">
    <property type="term" value="P:nuclear DNA replication"/>
    <property type="evidence" value="ECO:0007669"/>
    <property type="project" value="TreeGrafter"/>
</dbReference>
<evidence type="ECO:0000256" key="3">
    <source>
        <dbReference type="ARBA" id="ARBA00022771"/>
    </source>
</evidence>
<dbReference type="SMART" id="SM00451">
    <property type="entry name" value="ZnF_U1"/>
    <property type="match status" value="1"/>
</dbReference>
<evidence type="ECO:0000256" key="1">
    <source>
        <dbReference type="ARBA" id="ARBA00004123"/>
    </source>
</evidence>
<comment type="subcellular location">
    <subcellularLocation>
        <location evidence="1">Nucleus</location>
    </subcellularLocation>
</comment>
<protein>
    <submittedName>
        <fullName evidence="9">Uu.00g123050.m01.CDS01</fullName>
    </submittedName>
</protein>
<dbReference type="InterPro" id="IPR003604">
    <property type="entry name" value="Matrin/U1-like-C_Znf_C2H2"/>
</dbReference>
<feature type="compositionally biased region" description="Low complexity" evidence="7">
    <location>
        <begin position="65"/>
        <end position="77"/>
    </location>
</feature>
<dbReference type="GO" id="GO:0005694">
    <property type="term" value="C:chromosome"/>
    <property type="evidence" value="ECO:0007669"/>
    <property type="project" value="UniProtKB-SubCell"/>
</dbReference>
<dbReference type="InterPro" id="IPR036236">
    <property type="entry name" value="Znf_C2H2_sf"/>
</dbReference>
<dbReference type="GO" id="GO:0008270">
    <property type="term" value="F:zinc ion binding"/>
    <property type="evidence" value="ECO:0007669"/>
    <property type="project" value="UniProtKB-KW"/>
</dbReference>
<dbReference type="GO" id="GO:0044773">
    <property type="term" value="P:mitotic DNA damage checkpoint signaling"/>
    <property type="evidence" value="ECO:0007669"/>
    <property type="project" value="TreeGrafter"/>
</dbReference>
<dbReference type="GO" id="GO:0051301">
    <property type="term" value="P:cell division"/>
    <property type="evidence" value="ECO:0007669"/>
    <property type="project" value="UniProtKB-KW"/>
</dbReference>
<feature type="domain" description="U1-type" evidence="8">
    <location>
        <begin position="27"/>
        <end position="61"/>
    </location>
</feature>
<sequence>MTEARTLLRAHRVEHRIKHPHAAYSDAGKLLCKLCHEPVKTESLWEGHLRSPNHRQKLQALQSSTTNTGAAATPPAADGKRKHDDVDESISEADEDFEEAIRKKRSRLDNTNVDAPPSNGHGHSSGGAFSDKERTQTPPVLSRRTSGTPVQGVEIAIPSRPATPLAGSNSANSVPKIAPVGRSLLIGSAPDAAASSTGPGQGQGVGLAISTESLVVPVQQHPNTTSNSTAPTSAPPTTTTTVDEAEWAAFEAEMEAAATPLQSNPNTYAVDAYTISAPALTAAEVAAKSHEEENERRKHSLDAQMADEREDATRQLEAEFEEMEELEGRVRRLKERREELRKGSVMNLKAAAAASADGSIHSKAGQGKENLANRDGEDDGEEDEDDDEDEDQDEWDGFRFKA</sequence>
<feature type="region of interest" description="Disordered" evidence="7">
    <location>
        <begin position="60"/>
        <end position="152"/>
    </location>
</feature>
<evidence type="ECO:0000256" key="6">
    <source>
        <dbReference type="ARBA" id="ARBA00023242"/>
    </source>
</evidence>
<dbReference type="AlphaFoldDB" id="A0AAI8VHV1"/>
<reference evidence="9" key="1">
    <citation type="submission" date="2023-10" db="EMBL/GenBank/DDBJ databases">
        <authorList>
            <person name="Hackl T."/>
        </authorList>
    </citation>
    <scope>NUCLEOTIDE SEQUENCE</scope>
</reference>
<feature type="compositionally biased region" description="Acidic residues" evidence="7">
    <location>
        <begin position="86"/>
        <end position="98"/>
    </location>
</feature>
<evidence type="ECO:0000256" key="2">
    <source>
        <dbReference type="ARBA" id="ARBA00022723"/>
    </source>
</evidence>
<dbReference type="PANTHER" id="PTHR13278">
    <property type="entry name" value="ZINC FINGER PROTEIN 830"/>
    <property type="match status" value="1"/>
</dbReference>
<evidence type="ECO:0000313" key="9">
    <source>
        <dbReference type="EMBL" id="CAJ2504911.1"/>
    </source>
</evidence>
<comment type="caution">
    <text evidence="9">The sequence shown here is derived from an EMBL/GenBank/DDBJ whole genome shotgun (WGS) entry which is preliminary data.</text>
</comment>
<proteinExistence type="predicted"/>
<organism evidence="9 10">
    <name type="scientific">Anthostomella pinea</name>
    <dbReference type="NCBI Taxonomy" id="933095"/>
    <lineage>
        <taxon>Eukaryota</taxon>
        <taxon>Fungi</taxon>
        <taxon>Dikarya</taxon>
        <taxon>Ascomycota</taxon>
        <taxon>Pezizomycotina</taxon>
        <taxon>Sordariomycetes</taxon>
        <taxon>Xylariomycetidae</taxon>
        <taxon>Xylariales</taxon>
        <taxon>Xylariaceae</taxon>
        <taxon>Anthostomella</taxon>
    </lineage>
</organism>
<dbReference type="PANTHER" id="PTHR13278:SF0">
    <property type="entry name" value="ZINC FINGER PROTEIN 830"/>
    <property type="match status" value="1"/>
</dbReference>
<dbReference type="Proteomes" id="UP001295740">
    <property type="component" value="Unassembled WGS sequence"/>
</dbReference>
<dbReference type="GO" id="GO:0003676">
    <property type="term" value="F:nucleic acid binding"/>
    <property type="evidence" value="ECO:0007669"/>
    <property type="project" value="InterPro"/>
</dbReference>
<keyword evidence="10" id="KW-1185">Reference proteome</keyword>
<dbReference type="SUPFAM" id="SSF57667">
    <property type="entry name" value="beta-beta-alpha zinc fingers"/>
    <property type="match status" value="1"/>
</dbReference>
<feature type="compositionally biased region" description="Low complexity" evidence="7">
    <location>
        <begin position="222"/>
        <end position="240"/>
    </location>
</feature>
<keyword evidence="3" id="KW-0863">Zinc-finger</keyword>
<accession>A0AAI8VHV1</accession>
<gene>
    <name evidence="9" type="ORF">KHLLAP_LOCUS5379</name>
</gene>
<keyword evidence="4" id="KW-0862">Zinc</keyword>
<evidence type="ECO:0000259" key="8">
    <source>
        <dbReference type="SMART" id="SM00451"/>
    </source>
</evidence>
<evidence type="ECO:0000256" key="4">
    <source>
        <dbReference type="ARBA" id="ARBA00022833"/>
    </source>
</evidence>
<dbReference type="GO" id="GO:0005681">
    <property type="term" value="C:spliceosomal complex"/>
    <property type="evidence" value="ECO:0007669"/>
    <property type="project" value="InterPro"/>
</dbReference>
<dbReference type="GO" id="GO:0016607">
    <property type="term" value="C:nuclear speck"/>
    <property type="evidence" value="ECO:0007669"/>
    <property type="project" value="UniProtKB-SubCell"/>
</dbReference>